<keyword evidence="1" id="KW-1133">Transmembrane helix</keyword>
<protein>
    <submittedName>
        <fullName evidence="2">Uncharacterized protein</fullName>
    </submittedName>
</protein>
<evidence type="ECO:0000256" key="1">
    <source>
        <dbReference type="SAM" id="Phobius"/>
    </source>
</evidence>
<keyword evidence="1" id="KW-0812">Transmembrane</keyword>
<accession>A0A8S5N875</accession>
<sequence>MNLSIAGLPFVLLGIAVYSGICLAVRKGWLWKD</sequence>
<dbReference type="EMBL" id="BK015091">
    <property type="protein sequence ID" value="DAD90660.1"/>
    <property type="molecule type" value="Genomic_DNA"/>
</dbReference>
<evidence type="ECO:0000313" key="2">
    <source>
        <dbReference type="EMBL" id="DAD90660.1"/>
    </source>
</evidence>
<organism evidence="2">
    <name type="scientific">Myoviridae sp. ct5kl10</name>
    <dbReference type="NCBI Taxonomy" id="2826615"/>
    <lineage>
        <taxon>Viruses</taxon>
        <taxon>Duplodnaviria</taxon>
        <taxon>Heunggongvirae</taxon>
        <taxon>Uroviricota</taxon>
        <taxon>Caudoviricetes</taxon>
    </lineage>
</organism>
<reference evidence="2" key="1">
    <citation type="journal article" date="2021" name="Proc. Natl. Acad. Sci. U.S.A.">
        <title>A Catalog of Tens of Thousands of Viruses from Human Metagenomes Reveals Hidden Associations with Chronic Diseases.</title>
        <authorList>
            <person name="Tisza M.J."/>
            <person name="Buck C.B."/>
        </authorList>
    </citation>
    <scope>NUCLEOTIDE SEQUENCE</scope>
    <source>
        <strain evidence="2">Ct5kl10</strain>
    </source>
</reference>
<name>A0A8S5N875_9CAUD</name>
<keyword evidence="1" id="KW-0472">Membrane</keyword>
<proteinExistence type="predicted"/>
<feature type="transmembrane region" description="Helical" evidence="1">
    <location>
        <begin position="6"/>
        <end position="25"/>
    </location>
</feature>